<gene>
    <name evidence="2" type="ORF">GSOID_T00007970001</name>
</gene>
<keyword evidence="3" id="KW-1185">Reference proteome</keyword>
<evidence type="ECO:0000313" key="3">
    <source>
        <dbReference type="Proteomes" id="UP000001307"/>
    </source>
</evidence>
<proteinExistence type="predicted"/>
<dbReference type="Proteomes" id="UP000001307">
    <property type="component" value="Unassembled WGS sequence"/>
</dbReference>
<dbReference type="InParanoid" id="E4XCT9"/>
<name>E4XCT9_OIKDI</name>
<feature type="compositionally biased region" description="Polar residues" evidence="1">
    <location>
        <begin position="122"/>
        <end position="140"/>
    </location>
</feature>
<protein>
    <submittedName>
        <fullName evidence="2">Uncharacterized protein</fullName>
    </submittedName>
</protein>
<feature type="region of interest" description="Disordered" evidence="1">
    <location>
        <begin position="1"/>
        <end position="25"/>
    </location>
</feature>
<sequence>MLRAQSHSASCGRSKSLLDSEGQTPGEVAYSVLIDEPNRVRQEIQEQCYSRLKNALDDWNRTKRMKANATPEFRRNVLNSVYRGAAIKRTPSPEIPSTEAVHGSSEEAEKDSSEKRKKGRTPSGSTKRNLLRSTNRQSPHQLFINRPGLGKLEIINTPHKVVLEDNLFPSPRTATPKMRHPSFGQHQQSDVVRQLSARVTPKPLEKSSEAVKKTEALEITALPRPNISPRAFVYPSPEKCAKLPLEERSSNREESECSEDNSKCLFNDSYKSREKLAATKKKTKLAMKLHGRFVSSPLRRRLFCLQLHPSQSALSRR</sequence>
<dbReference type="EMBL" id="FN653037">
    <property type="protein sequence ID" value="CBY09414.1"/>
    <property type="molecule type" value="Genomic_DNA"/>
</dbReference>
<feature type="compositionally biased region" description="Basic and acidic residues" evidence="1">
    <location>
        <begin position="104"/>
        <end position="114"/>
    </location>
</feature>
<accession>E4XCT9</accession>
<evidence type="ECO:0000313" key="2">
    <source>
        <dbReference type="EMBL" id="CBY09414.1"/>
    </source>
</evidence>
<evidence type="ECO:0000256" key="1">
    <source>
        <dbReference type="SAM" id="MobiDB-lite"/>
    </source>
</evidence>
<reference evidence="2" key="1">
    <citation type="journal article" date="2010" name="Science">
        <title>Plasticity of animal genome architecture unmasked by rapid evolution of a pelagic tunicate.</title>
        <authorList>
            <person name="Denoeud F."/>
            <person name="Henriet S."/>
            <person name="Mungpakdee S."/>
            <person name="Aury J.M."/>
            <person name="Da Silva C."/>
            <person name="Brinkmann H."/>
            <person name="Mikhaleva J."/>
            <person name="Olsen L.C."/>
            <person name="Jubin C."/>
            <person name="Canestro C."/>
            <person name="Bouquet J.M."/>
            <person name="Danks G."/>
            <person name="Poulain J."/>
            <person name="Campsteijn C."/>
            <person name="Adamski M."/>
            <person name="Cross I."/>
            <person name="Yadetie F."/>
            <person name="Muffato M."/>
            <person name="Louis A."/>
            <person name="Butcher S."/>
            <person name="Tsagkogeorga G."/>
            <person name="Konrad A."/>
            <person name="Singh S."/>
            <person name="Jensen M.F."/>
            <person name="Cong E.H."/>
            <person name="Eikeseth-Otteraa H."/>
            <person name="Noel B."/>
            <person name="Anthouard V."/>
            <person name="Porcel B.M."/>
            <person name="Kachouri-Lafond R."/>
            <person name="Nishino A."/>
            <person name="Ugolini M."/>
            <person name="Chourrout P."/>
            <person name="Nishida H."/>
            <person name="Aasland R."/>
            <person name="Huzurbazar S."/>
            <person name="Westhof E."/>
            <person name="Delsuc F."/>
            <person name="Lehrach H."/>
            <person name="Reinhardt R."/>
            <person name="Weissenbach J."/>
            <person name="Roy S.W."/>
            <person name="Artiguenave F."/>
            <person name="Postlethwait J.H."/>
            <person name="Manak J.R."/>
            <person name="Thompson E.M."/>
            <person name="Jaillon O."/>
            <person name="Du Pasquier L."/>
            <person name="Boudinot P."/>
            <person name="Liberles D.A."/>
            <person name="Volff J.N."/>
            <person name="Philippe H."/>
            <person name="Lenhard B."/>
            <person name="Roest Crollius H."/>
            <person name="Wincker P."/>
            <person name="Chourrout D."/>
        </authorList>
    </citation>
    <scope>NUCLEOTIDE SEQUENCE [LARGE SCALE GENOMIC DNA]</scope>
</reference>
<dbReference type="AlphaFoldDB" id="E4XCT9"/>
<feature type="region of interest" description="Disordered" evidence="1">
    <location>
        <begin position="88"/>
        <end position="143"/>
    </location>
</feature>
<feature type="compositionally biased region" description="Polar residues" evidence="1">
    <location>
        <begin position="1"/>
        <end position="13"/>
    </location>
</feature>
<organism evidence="2">
    <name type="scientific">Oikopleura dioica</name>
    <name type="common">Tunicate</name>
    <dbReference type="NCBI Taxonomy" id="34765"/>
    <lineage>
        <taxon>Eukaryota</taxon>
        <taxon>Metazoa</taxon>
        <taxon>Chordata</taxon>
        <taxon>Tunicata</taxon>
        <taxon>Appendicularia</taxon>
        <taxon>Copelata</taxon>
        <taxon>Oikopleuridae</taxon>
        <taxon>Oikopleura</taxon>
    </lineage>
</organism>